<keyword evidence="3 5" id="KW-1133">Transmembrane helix</keyword>
<dbReference type="RefSeq" id="WP_273642017.1">
    <property type="nucleotide sequence ID" value="NZ_JAQQXP010000002.1"/>
</dbReference>
<dbReference type="EMBL" id="JAQQXP010000002">
    <property type="protein sequence ID" value="MDC8832219.1"/>
    <property type="molecule type" value="Genomic_DNA"/>
</dbReference>
<gene>
    <name evidence="6" type="ORF">OIK42_15795</name>
</gene>
<keyword evidence="4 5" id="KW-0472">Membrane</keyword>
<evidence type="ECO:0000256" key="3">
    <source>
        <dbReference type="ARBA" id="ARBA00022989"/>
    </source>
</evidence>
<sequence length="133" mass="15138">MMIYAMFSMAMLTILVGLIVVKVRVQSVKSGQLRVGYFKLMQGDKAPEAIIKTTRCFNNLFEIPVLFYVVCTLYVSLGIHSMLALTAAWLFVLCRYAQAYIHITYNHVGHRMYTFAGSVLCMCILWINLVINV</sequence>
<dbReference type="Gene3D" id="1.20.120.550">
    <property type="entry name" value="Membrane associated eicosanoid/glutathione metabolism-like domain"/>
    <property type="match status" value="1"/>
</dbReference>
<evidence type="ECO:0000256" key="2">
    <source>
        <dbReference type="ARBA" id="ARBA00022692"/>
    </source>
</evidence>
<proteinExistence type="predicted"/>
<dbReference type="Proteomes" id="UP001218788">
    <property type="component" value="Unassembled WGS sequence"/>
</dbReference>
<keyword evidence="7" id="KW-1185">Reference proteome</keyword>
<comment type="caution">
    <text evidence="6">The sequence shown here is derived from an EMBL/GenBank/DDBJ whole genome shotgun (WGS) entry which is preliminary data.</text>
</comment>
<evidence type="ECO:0000313" key="6">
    <source>
        <dbReference type="EMBL" id="MDC8832219.1"/>
    </source>
</evidence>
<name>A0ABT5L582_9ALTE</name>
<accession>A0ABT5L582</accession>
<evidence type="ECO:0000313" key="7">
    <source>
        <dbReference type="Proteomes" id="UP001218788"/>
    </source>
</evidence>
<evidence type="ECO:0000256" key="5">
    <source>
        <dbReference type="SAM" id="Phobius"/>
    </source>
</evidence>
<keyword evidence="2 5" id="KW-0812">Transmembrane</keyword>
<protein>
    <submittedName>
        <fullName evidence="6">MAPEG family protein</fullName>
    </submittedName>
</protein>
<dbReference type="Pfam" id="PF01124">
    <property type="entry name" value="MAPEG"/>
    <property type="match status" value="1"/>
</dbReference>
<evidence type="ECO:0000256" key="4">
    <source>
        <dbReference type="ARBA" id="ARBA00023136"/>
    </source>
</evidence>
<organism evidence="6 7">
    <name type="scientific">Alteromonas gilva</name>
    <dbReference type="NCBI Taxonomy" id="2987522"/>
    <lineage>
        <taxon>Bacteria</taxon>
        <taxon>Pseudomonadati</taxon>
        <taxon>Pseudomonadota</taxon>
        <taxon>Gammaproteobacteria</taxon>
        <taxon>Alteromonadales</taxon>
        <taxon>Alteromonadaceae</taxon>
        <taxon>Alteromonas/Salinimonas group</taxon>
        <taxon>Alteromonas</taxon>
    </lineage>
</organism>
<reference evidence="6 7" key="1">
    <citation type="submission" date="2022-10" db="EMBL/GenBank/DDBJ databases">
        <title>Alteromonas sp. chi3 Genome sequencing.</title>
        <authorList>
            <person name="Park S."/>
        </authorList>
    </citation>
    <scope>NUCLEOTIDE SEQUENCE [LARGE SCALE GENOMIC DNA]</scope>
    <source>
        <strain evidence="7">chi3</strain>
    </source>
</reference>
<dbReference type="InterPro" id="IPR023352">
    <property type="entry name" value="MAPEG-like_dom_sf"/>
</dbReference>
<dbReference type="InterPro" id="IPR001129">
    <property type="entry name" value="Membr-assoc_MAPEG"/>
</dbReference>
<comment type="subcellular location">
    <subcellularLocation>
        <location evidence="1">Membrane</location>
    </subcellularLocation>
</comment>
<feature type="transmembrane region" description="Helical" evidence="5">
    <location>
        <begin position="113"/>
        <end position="131"/>
    </location>
</feature>
<evidence type="ECO:0000256" key="1">
    <source>
        <dbReference type="ARBA" id="ARBA00004370"/>
    </source>
</evidence>
<feature type="transmembrane region" description="Helical" evidence="5">
    <location>
        <begin position="65"/>
        <end position="92"/>
    </location>
</feature>
<dbReference type="SUPFAM" id="SSF161084">
    <property type="entry name" value="MAPEG domain-like"/>
    <property type="match status" value="1"/>
</dbReference>